<protein>
    <submittedName>
        <fullName evidence="2">Uncharacterized protein</fullName>
    </submittedName>
</protein>
<sequence>MTNLGRLGILKIFMVCSWFICSLVKHSIA</sequence>
<keyword evidence="1" id="KW-1133">Transmembrane helix</keyword>
<proteinExistence type="predicted"/>
<keyword evidence="1" id="KW-0812">Transmembrane</keyword>
<evidence type="ECO:0000256" key="1">
    <source>
        <dbReference type="SAM" id="Phobius"/>
    </source>
</evidence>
<reference evidence="2" key="1">
    <citation type="journal article" date="2021" name="Proc. Natl. Acad. Sci. U.S.A.">
        <title>A Catalog of Tens of Thousands of Viruses from Human Metagenomes Reveals Hidden Associations with Chronic Diseases.</title>
        <authorList>
            <person name="Tisza M.J."/>
            <person name="Buck C.B."/>
        </authorList>
    </citation>
    <scope>NUCLEOTIDE SEQUENCE</scope>
    <source>
        <strain evidence="2">Ct53O25</strain>
    </source>
</reference>
<accession>A0A8S5MBS5</accession>
<name>A0A8S5MBS5_9CAUD</name>
<keyword evidence="1" id="KW-0472">Membrane</keyword>
<dbReference type="EMBL" id="BK014869">
    <property type="protein sequence ID" value="DAD79676.1"/>
    <property type="molecule type" value="Genomic_DNA"/>
</dbReference>
<organism evidence="2">
    <name type="scientific">Podoviridae sp. ct53O25</name>
    <dbReference type="NCBI Taxonomy" id="2826539"/>
    <lineage>
        <taxon>Viruses</taxon>
        <taxon>Duplodnaviria</taxon>
        <taxon>Heunggongvirae</taxon>
        <taxon>Uroviricota</taxon>
        <taxon>Caudoviricetes</taxon>
    </lineage>
</organism>
<feature type="transmembrane region" description="Helical" evidence="1">
    <location>
        <begin position="6"/>
        <end position="24"/>
    </location>
</feature>
<evidence type="ECO:0000313" key="2">
    <source>
        <dbReference type="EMBL" id="DAD79676.1"/>
    </source>
</evidence>